<accession>A0A251QJC6</accession>
<reference evidence="1 2" key="1">
    <citation type="journal article" date="2013" name="Nat. Genet.">
        <title>The high-quality draft genome of peach (Prunus persica) identifies unique patterns of genetic diversity, domestication and genome evolution.</title>
        <authorList>
            <consortium name="International Peach Genome Initiative"/>
            <person name="Verde I."/>
            <person name="Abbott A.G."/>
            <person name="Scalabrin S."/>
            <person name="Jung S."/>
            <person name="Shu S."/>
            <person name="Marroni F."/>
            <person name="Zhebentyayeva T."/>
            <person name="Dettori M.T."/>
            <person name="Grimwood J."/>
            <person name="Cattonaro F."/>
            <person name="Zuccolo A."/>
            <person name="Rossini L."/>
            <person name="Jenkins J."/>
            <person name="Vendramin E."/>
            <person name="Meisel L.A."/>
            <person name="Decroocq V."/>
            <person name="Sosinski B."/>
            <person name="Prochnik S."/>
            <person name="Mitros T."/>
            <person name="Policriti A."/>
            <person name="Cipriani G."/>
            <person name="Dondini L."/>
            <person name="Ficklin S."/>
            <person name="Goodstein D.M."/>
            <person name="Xuan P."/>
            <person name="Del Fabbro C."/>
            <person name="Aramini V."/>
            <person name="Copetti D."/>
            <person name="Gonzalez S."/>
            <person name="Horner D.S."/>
            <person name="Falchi R."/>
            <person name="Lucas S."/>
            <person name="Mica E."/>
            <person name="Maldonado J."/>
            <person name="Lazzari B."/>
            <person name="Bielenberg D."/>
            <person name="Pirona R."/>
            <person name="Miculan M."/>
            <person name="Barakat A."/>
            <person name="Testolin R."/>
            <person name="Stella A."/>
            <person name="Tartarini S."/>
            <person name="Tonutti P."/>
            <person name="Arus P."/>
            <person name="Orellana A."/>
            <person name="Wells C."/>
            <person name="Main D."/>
            <person name="Vizzotto G."/>
            <person name="Silva H."/>
            <person name="Salamini F."/>
            <person name="Schmutz J."/>
            <person name="Morgante M."/>
            <person name="Rokhsar D.S."/>
        </authorList>
    </citation>
    <scope>NUCLEOTIDE SEQUENCE [LARGE SCALE GENOMIC DNA]</scope>
    <source>
        <strain evidence="2">cv. Nemared</strain>
    </source>
</reference>
<keyword evidence="2" id="KW-1185">Reference proteome</keyword>
<gene>
    <name evidence="1" type="ORF">PRUPE_2G214900</name>
</gene>
<proteinExistence type="predicted"/>
<evidence type="ECO:0000313" key="1">
    <source>
        <dbReference type="EMBL" id="ONI23899.1"/>
    </source>
</evidence>
<name>A0A251QJC6_PRUPE</name>
<dbReference type="AlphaFoldDB" id="A0A251QJC6"/>
<dbReference type="EMBL" id="CM007652">
    <property type="protein sequence ID" value="ONI23899.1"/>
    <property type="molecule type" value="Genomic_DNA"/>
</dbReference>
<protein>
    <submittedName>
        <fullName evidence="1">Uncharacterized protein</fullName>
    </submittedName>
</protein>
<dbReference type="Proteomes" id="UP000006882">
    <property type="component" value="Chromosome G2"/>
</dbReference>
<organism evidence="1 2">
    <name type="scientific">Prunus persica</name>
    <name type="common">Peach</name>
    <name type="synonym">Amygdalus persica</name>
    <dbReference type="NCBI Taxonomy" id="3760"/>
    <lineage>
        <taxon>Eukaryota</taxon>
        <taxon>Viridiplantae</taxon>
        <taxon>Streptophyta</taxon>
        <taxon>Embryophyta</taxon>
        <taxon>Tracheophyta</taxon>
        <taxon>Spermatophyta</taxon>
        <taxon>Magnoliopsida</taxon>
        <taxon>eudicotyledons</taxon>
        <taxon>Gunneridae</taxon>
        <taxon>Pentapetalae</taxon>
        <taxon>rosids</taxon>
        <taxon>fabids</taxon>
        <taxon>Rosales</taxon>
        <taxon>Rosaceae</taxon>
        <taxon>Amygdaloideae</taxon>
        <taxon>Amygdaleae</taxon>
        <taxon>Prunus</taxon>
    </lineage>
</organism>
<dbReference type="Gramene" id="ONI23899">
    <property type="protein sequence ID" value="ONI23899"/>
    <property type="gene ID" value="PRUPE_2G214900"/>
</dbReference>
<sequence>MLARGCGSTTLITSQTEKEATIFRINILNYEILKEEHEKIFKQNNQQEKGEKGDFIYYLQGNYIYQYCRQEFHSQLKR</sequence>
<evidence type="ECO:0000313" key="2">
    <source>
        <dbReference type="Proteomes" id="UP000006882"/>
    </source>
</evidence>